<feature type="domain" description="SGNH hydrolase-type esterase" evidence="1">
    <location>
        <begin position="130"/>
        <end position="252"/>
    </location>
</feature>
<dbReference type="Gene3D" id="3.40.50.1110">
    <property type="entry name" value="SGNH hydrolase"/>
    <property type="match status" value="1"/>
</dbReference>
<dbReference type="SUPFAM" id="SSF52266">
    <property type="entry name" value="SGNH hydrolase"/>
    <property type="match status" value="1"/>
</dbReference>
<organism evidence="2 3">
    <name type="scientific">Tsukamurella strandjordii</name>
    <dbReference type="NCBI Taxonomy" id="147577"/>
    <lineage>
        <taxon>Bacteria</taxon>
        <taxon>Bacillati</taxon>
        <taxon>Actinomycetota</taxon>
        <taxon>Actinomycetes</taxon>
        <taxon>Mycobacteriales</taxon>
        <taxon>Tsukamurellaceae</taxon>
        <taxon>Tsukamurella</taxon>
    </lineage>
</organism>
<evidence type="ECO:0000313" key="3">
    <source>
        <dbReference type="Proteomes" id="UP001178281"/>
    </source>
</evidence>
<dbReference type="CDD" id="cd00229">
    <property type="entry name" value="SGNH_hydrolase"/>
    <property type="match status" value="1"/>
</dbReference>
<reference evidence="2" key="1">
    <citation type="submission" date="2023-08" db="EMBL/GenBank/DDBJ databases">
        <title>The draft genome of Tsukamurella strandjordii strain 050030.</title>
        <authorList>
            <person name="Zhao F."/>
            <person name="Feng Y."/>
            <person name="Zong Z."/>
        </authorList>
    </citation>
    <scope>NUCLEOTIDE SEQUENCE</scope>
    <source>
        <strain evidence="2">050030</strain>
    </source>
</reference>
<dbReference type="EMBL" id="JAUTIX010000001">
    <property type="protein sequence ID" value="MDP0396939.1"/>
    <property type="molecule type" value="Genomic_DNA"/>
</dbReference>
<evidence type="ECO:0000259" key="1">
    <source>
        <dbReference type="Pfam" id="PF13472"/>
    </source>
</evidence>
<sequence length="296" mass="30039">MIERRAIRMAGLRGRKNLRRWGYGLAIGAGMALAPFAAAQASADPTPPAAEVPAVAKAPAAEVSVVKAPAATTPAIRAAVAKVPAATATVDKAVVQRVAVERPVAQRAPIQRPVAQPKSQRSADRRSIVVIGASISTGYGVSKTSAYPSRVSAETGRPVYVSAKTGAGYADGSIARLTSAANLPARNPGLVVLQAGSNDVGAPDAVVAGQVRKVVQTVRAQAPRAQVAVVTVFPSVRSGAAANRTDATIIDAARSVDPSVKVISPLGEGWQYPAQADGHPAAGAHAQIAERVAALA</sequence>
<keyword evidence="3" id="KW-1185">Reference proteome</keyword>
<gene>
    <name evidence="2" type="ORF">Q7X28_03270</name>
</gene>
<dbReference type="RefSeq" id="WP_305110260.1">
    <property type="nucleotide sequence ID" value="NZ_BAAAII010000010.1"/>
</dbReference>
<dbReference type="Proteomes" id="UP001178281">
    <property type="component" value="Unassembled WGS sequence"/>
</dbReference>
<dbReference type="InterPro" id="IPR013830">
    <property type="entry name" value="SGNH_hydro"/>
</dbReference>
<accession>A0AA90SFT3</accession>
<protein>
    <submittedName>
        <fullName evidence="2">GDSL-type esterase/lipase family protein</fullName>
    </submittedName>
</protein>
<dbReference type="AlphaFoldDB" id="A0AA90SFT3"/>
<dbReference type="InterPro" id="IPR036514">
    <property type="entry name" value="SGNH_hydro_sf"/>
</dbReference>
<comment type="caution">
    <text evidence="2">The sequence shown here is derived from an EMBL/GenBank/DDBJ whole genome shotgun (WGS) entry which is preliminary data.</text>
</comment>
<evidence type="ECO:0000313" key="2">
    <source>
        <dbReference type="EMBL" id="MDP0396939.1"/>
    </source>
</evidence>
<name>A0AA90SFT3_9ACTN</name>
<dbReference type="Pfam" id="PF13472">
    <property type="entry name" value="Lipase_GDSL_2"/>
    <property type="match status" value="1"/>
</dbReference>
<proteinExistence type="predicted"/>